<evidence type="ECO:0000256" key="2">
    <source>
        <dbReference type="SAM" id="SignalP"/>
    </source>
</evidence>
<name>A0A6N2AWD2_SOLCI</name>
<feature type="region of interest" description="Disordered" evidence="1">
    <location>
        <begin position="199"/>
        <end position="257"/>
    </location>
</feature>
<evidence type="ECO:0000256" key="1">
    <source>
        <dbReference type="SAM" id="MobiDB-lite"/>
    </source>
</evidence>
<dbReference type="AlphaFoldDB" id="A0A6N2AWD2"/>
<gene>
    <name evidence="3" type="ORF">EJD97_023283</name>
</gene>
<protein>
    <submittedName>
        <fullName evidence="3">Uncharacterized protein</fullName>
    </submittedName>
</protein>
<feature type="chain" id="PRO_5026827294" evidence="2">
    <location>
        <begin position="19"/>
        <end position="271"/>
    </location>
</feature>
<proteinExistence type="predicted"/>
<feature type="compositionally biased region" description="Basic residues" evidence="1">
    <location>
        <begin position="222"/>
        <end position="233"/>
    </location>
</feature>
<feature type="compositionally biased region" description="Acidic residues" evidence="1">
    <location>
        <begin position="199"/>
        <end position="210"/>
    </location>
</feature>
<dbReference type="EMBL" id="RXGB01007538">
    <property type="protein sequence ID" value="TMW85351.1"/>
    <property type="molecule type" value="Genomic_DNA"/>
</dbReference>
<keyword evidence="2" id="KW-0732">Signal</keyword>
<reference evidence="3" key="1">
    <citation type="submission" date="2019-05" db="EMBL/GenBank/DDBJ databases">
        <title>The de novo reference genome and transcriptome assemblies of the wild tomato species Solanum chilense.</title>
        <authorList>
            <person name="Stam R."/>
            <person name="Nosenko T."/>
            <person name="Hoerger A.C."/>
            <person name="Stephan W."/>
            <person name="Seidel M.A."/>
            <person name="Kuhn J.M.M."/>
            <person name="Haberer G."/>
            <person name="Tellier A."/>
        </authorList>
    </citation>
    <scope>NUCLEOTIDE SEQUENCE</scope>
    <source>
        <tissue evidence="3">Mature leaves</tissue>
    </source>
</reference>
<comment type="caution">
    <text evidence="3">The sequence shown here is derived from an EMBL/GenBank/DDBJ whole genome shotgun (WGS) entry which is preliminary data.</text>
</comment>
<accession>A0A6N2AWD2</accession>
<evidence type="ECO:0000313" key="3">
    <source>
        <dbReference type="EMBL" id="TMW85351.1"/>
    </source>
</evidence>
<organism evidence="3">
    <name type="scientific">Solanum chilense</name>
    <name type="common">Tomato</name>
    <name type="synonym">Lycopersicon chilense</name>
    <dbReference type="NCBI Taxonomy" id="4083"/>
    <lineage>
        <taxon>Eukaryota</taxon>
        <taxon>Viridiplantae</taxon>
        <taxon>Streptophyta</taxon>
        <taxon>Embryophyta</taxon>
        <taxon>Tracheophyta</taxon>
        <taxon>Spermatophyta</taxon>
        <taxon>Magnoliopsida</taxon>
        <taxon>eudicotyledons</taxon>
        <taxon>Gunneridae</taxon>
        <taxon>Pentapetalae</taxon>
        <taxon>asterids</taxon>
        <taxon>lamiids</taxon>
        <taxon>Solanales</taxon>
        <taxon>Solanaceae</taxon>
        <taxon>Solanoideae</taxon>
        <taxon>Solaneae</taxon>
        <taxon>Solanum</taxon>
        <taxon>Solanum subgen. Lycopersicon</taxon>
    </lineage>
</organism>
<sequence>MDKLSIAIFFLFFAFSFARTPVTQQANDIINIKLPEFDATPTTNQIDKETQHVQDNEDHIPESRDKKNKVLPLTLVRLHSINRHFPDRSRRPSRLCDHHHFHHADNLKPRTQSKHLDDQIPYGNDMIPSEDDDDDFAHVFPGGLHQVPEEWMSFLHQNNDDVDDDDVDEQKMSRFIIKRNKHDKFGKMKLKGHLYDPFEEEHEHEDEDGEISAMQHEDHHSFDKKKMKKHLHHHHEEEEQEAVEGHEAHKEEKKTGGLVKHIRKFLDNYFD</sequence>
<feature type="compositionally biased region" description="Basic and acidic residues" evidence="1">
    <location>
        <begin position="243"/>
        <end position="255"/>
    </location>
</feature>
<feature type="signal peptide" evidence="2">
    <location>
        <begin position="1"/>
        <end position="18"/>
    </location>
</feature>